<dbReference type="eggNOG" id="COG0840">
    <property type="taxonomic scope" value="Bacteria"/>
</dbReference>
<dbReference type="PROSITE" id="PS50111">
    <property type="entry name" value="CHEMOTAXIS_TRANSDUC_2"/>
    <property type="match status" value="1"/>
</dbReference>
<organism evidence="4 5">
    <name type="scientific">Desulfosporosinus meridiei (strain ATCC BAA-275 / DSM 13257 / KCTC 12902 / NCIMB 13706 / S10)</name>
    <dbReference type="NCBI Taxonomy" id="768704"/>
    <lineage>
        <taxon>Bacteria</taxon>
        <taxon>Bacillati</taxon>
        <taxon>Bacillota</taxon>
        <taxon>Clostridia</taxon>
        <taxon>Eubacteriales</taxon>
        <taxon>Desulfitobacteriaceae</taxon>
        <taxon>Desulfosporosinus</taxon>
    </lineage>
</organism>
<name>J7IU25_DESMD</name>
<dbReference type="PANTHER" id="PTHR32089">
    <property type="entry name" value="METHYL-ACCEPTING CHEMOTAXIS PROTEIN MCPB"/>
    <property type="match status" value="1"/>
</dbReference>
<evidence type="ECO:0000313" key="5">
    <source>
        <dbReference type="Proteomes" id="UP000005262"/>
    </source>
</evidence>
<gene>
    <name evidence="4" type="ordered locus">Desmer_3486</name>
</gene>
<feature type="domain" description="Methyl-accepting transducer" evidence="3">
    <location>
        <begin position="128"/>
        <end position="285"/>
    </location>
</feature>
<reference evidence="5" key="2">
    <citation type="submission" date="2012-08" db="EMBL/GenBank/DDBJ databases">
        <title>Finished genome of Desulfosporosinus meridiei DSM 13257.</title>
        <authorList>
            <person name="Huntemann M."/>
            <person name="Wei C.-L."/>
            <person name="Han J."/>
            <person name="Detter J.C."/>
            <person name="Han C."/>
            <person name="Davenport K."/>
            <person name="Daligault H."/>
            <person name="Erkkila T."/>
            <person name="Gu W."/>
            <person name="Munk A.C.C."/>
            <person name="Teshima H."/>
            <person name="Xu Y."/>
            <person name="Chain P."/>
            <person name="Tapia R."/>
            <person name="Chen A."/>
            <person name="Krypides N."/>
            <person name="Mavromatis K."/>
            <person name="Markowitz V."/>
            <person name="Szeto E."/>
            <person name="Ivanova N."/>
            <person name="Mikhailova N."/>
            <person name="Ovchinnikova G."/>
            <person name="Pagani I."/>
            <person name="Pati A."/>
            <person name="Goodwin L."/>
            <person name="Peters L."/>
            <person name="Pitluck S."/>
            <person name="Woyke T."/>
            <person name="Pester M."/>
            <person name="Spring S."/>
            <person name="Ollivier B."/>
            <person name="Rattei T."/>
            <person name="Klenk H.-P."/>
            <person name="Wagner M."/>
            <person name="Loy A."/>
        </authorList>
    </citation>
    <scope>NUCLEOTIDE SEQUENCE [LARGE SCALE GENOMIC DNA]</scope>
    <source>
        <strain evidence="5">ATCC BAA-275 / DSM 13257 / NCIMB 13706 / S10</strain>
    </source>
</reference>
<dbReference type="AlphaFoldDB" id="J7IU25"/>
<dbReference type="RefSeq" id="WP_014904241.1">
    <property type="nucleotide sequence ID" value="NC_018515.1"/>
</dbReference>
<dbReference type="Proteomes" id="UP000005262">
    <property type="component" value="Chromosome"/>
</dbReference>
<proteinExistence type="predicted"/>
<dbReference type="KEGG" id="dmi:Desmer_3486"/>
<evidence type="ECO:0000259" key="3">
    <source>
        <dbReference type="PROSITE" id="PS50111"/>
    </source>
</evidence>
<sequence>MEERYLQRFIELMPKLNEVMHDDITVIVFDLRNEIVAAYEPGQLKMPSKVGDPIKNMENFNLVKKSKKQLPSVVPTRFFGVPAKGLLTPVFDEGGEVVAIVSVSKSIEKEAKIEEGTRKLFSSMEQLNAGIEEVASSSQQLSTFIKEIDEFSSHTHEKINAIDSIIEDIKNISKHSNLLALNASIEAARAGDAGRGFSVVAKEMGKLSNLSKESAEKVAGSLIEIKKAIEFISEKINKTSLSSENQAAATEEMAATTDEIVSISKQLSDLSKVQTVEELISQKKI</sequence>
<dbReference type="HOGENOM" id="CLU_043276_0_0_9"/>
<protein>
    <submittedName>
        <fullName evidence="4">Methyl-accepting chemotaxis protein</fullName>
    </submittedName>
</protein>
<dbReference type="GO" id="GO:0016020">
    <property type="term" value="C:membrane"/>
    <property type="evidence" value="ECO:0007669"/>
    <property type="project" value="InterPro"/>
</dbReference>
<keyword evidence="5" id="KW-1185">Reference proteome</keyword>
<dbReference type="SUPFAM" id="SSF58104">
    <property type="entry name" value="Methyl-accepting chemotaxis protein (MCP) signaling domain"/>
    <property type="match status" value="1"/>
</dbReference>
<reference evidence="4 5" key="1">
    <citation type="journal article" date="2012" name="J. Bacteriol.">
        <title>Complete genome sequences of Desulfosporosinus orientis DSM765T, Desulfosporosinus youngiae DSM17734T, Desulfosporosinus meridiei DSM13257T, and Desulfosporosinus acidiphilus DSM22704T.</title>
        <authorList>
            <person name="Pester M."/>
            <person name="Brambilla E."/>
            <person name="Alazard D."/>
            <person name="Rattei T."/>
            <person name="Weinmaier T."/>
            <person name="Han J."/>
            <person name="Lucas S."/>
            <person name="Lapidus A."/>
            <person name="Cheng J.F."/>
            <person name="Goodwin L."/>
            <person name="Pitluck S."/>
            <person name="Peters L."/>
            <person name="Ovchinnikova G."/>
            <person name="Teshima H."/>
            <person name="Detter J.C."/>
            <person name="Han C.S."/>
            <person name="Tapia R."/>
            <person name="Land M.L."/>
            <person name="Hauser L."/>
            <person name="Kyrpides N.C."/>
            <person name="Ivanova N.N."/>
            <person name="Pagani I."/>
            <person name="Huntmann M."/>
            <person name="Wei C.L."/>
            <person name="Davenport K.W."/>
            <person name="Daligault H."/>
            <person name="Chain P.S."/>
            <person name="Chen A."/>
            <person name="Mavromatis K."/>
            <person name="Markowitz V."/>
            <person name="Szeto E."/>
            <person name="Mikhailova N."/>
            <person name="Pati A."/>
            <person name="Wagner M."/>
            <person name="Woyke T."/>
            <person name="Ollivier B."/>
            <person name="Klenk H.P."/>
            <person name="Spring S."/>
            <person name="Loy A."/>
        </authorList>
    </citation>
    <scope>NUCLEOTIDE SEQUENCE [LARGE SCALE GENOMIC DNA]</scope>
    <source>
        <strain evidence="5">ATCC BAA-275 / DSM 13257 / NCIMB 13706 / S10</strain>
    </source>
</reference>
<accession>J7IU25</accession>
<dbReference type="OrthoDB" id="9807021at2"/>
<dbReference type="EMBL" id="CP003629">
    <property type="protein sequence ID" value="AFQ45332.1"/>
    <property type="molecule type" value="Genomic_DNA"/>
</dbReference>
<evidence type="ECO:0000313" key="4">
    <source>
        <dbReference type="EMBL" id="AFQ45332.1"/>
    </source>
</evidence>
<dbReference type="Pfam" id="PF00015">
    <property type="entry name" value="MCPsignal"/>
    <property type="match status" value="1"/>
</dbReference>
<keyword evidence="1 2" id="KW-0807">Transducer</keyword>
<dbReference type="STRING" id="768704.Desmer_3486"/>
<evidence type="ECO:0000256" key="2">
    <source>
        <dbReference type="PROSITE-ProRule" id="PRU00284"/>
    </source>
</evidence>
<dbReference type="Gene3D" id="1.10.287.950">
    <property type="entry name" value="Methyl-accepting chemotaxis protein"/>
    <property type="match status" value="1"/>
</dbReference>
<dbReference type="InterPro" id="IPR004089">
    <property type="entry name" value="MCPsignal_dom"/>
</dbReference>
<evidence type="ECO:0000256" key="1">
    <source>
        <dbReference type="ARBA" id="ARBA00023224"/>
    </source>
</evidence>
<dbReference type="PANTHER" id="PTHR32089:SF112">
    <property type="entry name" value="LYSOZYME-LIKE PROTEIN-RELATED"/>
    <property type="match status" value="1"/>
</dbReference>
<dbReference type="GO" id="GO:0007165">
    <property type="term" value="P:signal transduction"/>
    <property type="evidence" value="ECO:0007669"/>
    <property type="project" value="UniProtKB-KW"/>
</dbReference>
<dbReference type="SMART" id="SM00283">
    <property type="entry name" value="MA"/>
    <property type="match status" value="1"/>
</dbReference>